<evidence type="ECO:0000313" key="1">
    <source>
        <dbReference type="EMBL" id="KIL71553.1"/>
    </source>
</evidence>
<dbReference type="HOGENOM" id="CLU_009568_2_0_1"/>
<dbReference type="EMBL" id="KN818222">
    <property type="protein sequence ID" value="KIL71553.1"/>
    <property type="molecule type" value="Genomic_DNA"/>
</dbReference>
<accession>A0A0C2XQT1</accession>
<dbReference type="STRING" id="946122.A0A0C2XQT1"/>
<dbReference type="PANTHER" id="PTHR33266">
    <property type="entry name" value="CHROMOSOME 15, WHOLE GENOME SHOTGUN SEQUENCE"/>
    <property type="match status" value="1"/>
</dbReference>
<dbReference type="PANTHER" id="PTHR33266:SF1">
    <property type="entry name" value="F-BOX DOMAIN-CONTAINING PROTEIN"/>
    <property type="match status" value="1"/>
</dbReference>
<dbReference type="Proteomes" id="UP000054549">
    <property type="component" value="Unassembled WGS sequence"/>
</dbReference>
<proteinExistence type="predicted"/>
<name>A0A0C2XQT1_AMAMK</name>
<gene>
    <name evidence="1" type="ORF">M378DRAFT_19866</name>
</gene>
<reference evidence="1 2" key="1">
    <citation type="submission" date="2014-04" db="EMBL/GenBank/DDBJ databases">
        <title>Evolutionary Origins and Diversification of the Mycorrhizal Mutualists.</title>
        <authorList>
            <consortium name="DOE Joint Genome Institute"/>
            <consortium name="Mycorrhizal Genomics Consortium"/>
            <person name="Kohler A."/>
            <person name="Kuo A."/>
            <person name="Nagy L.G."/>
            <person name="Floudas D."/>
            <person name="Copeland A."/>
            <person name="Barry K.W."/>
            <person name="Cichocki N."/>
            <person name="Veneault-Fourrey C."/>
            <person name="LaButti K."/>
            <person name="Lindquist E.A."/>
            <person name="Lipzen A."/>
            <person name="Lundell T."/>
            <person name="Morin E."/>
            <person name="Murat C."/>
            <person name="Riley R."/>
            <person name="Ohm R."/>
            <person name="Sun H."/>
            <person name="Tunlid A."/>
            <person name="Henrissat B."/>
            <person name="Grigoriev I.V."/>
            <person name="Hibbett D.S."/>
            <person name="Martin F."/>
        </authorList>
    </citation>
    <scope>NUCLEOTIDE SEQUENCE [LARGE SCALE GENOMIC DNA]</scope>
    <source>
        <strain evidence="1 2">Koide BX008</strain>
    </source>
</reference>
<dbReference type="AlphaFoldDB" id="A0A0C2XQT1"/>
<evidence type="ECO:0000313" key="2">
    <source>
        <dbReference type="Proteomes" id="UP000054549"/>
    </source>
</evidence>
<dbReference type="InParanoid" id="A0A0C2XQT1"/>
<dbReference type="OrthoDB" id="107110at2759"/>
<keyword evidence="2" id="KW-1185">Reference proteome</keyword>
<sequence>MNVKQSAVTQLPWGQFEVNSEDPLDGYINEKILHIIQLIHGTDKINAMDPKPIAHAILKTIIFVVSELKKNLLDESYMIDDARASLFENHDELPGRILDAWKEKDFKPICTLPILQKNPPDEDIAMAEIPDNTSATADAFKEDPLAEFNNEINERILKQVDLLQQYETSTDPKHVAHLIFKAIIVILSGYQGSLLNESYLMETARVLLFENDEALPGRMLDAWKKKDFKPIRTLPILQKNPPDEDISMAEITDNTLATAGAFKEATEHSWTSQFIGPAASALRQHIMHYYSKKPNWYANYLAMVQSSGTGKSRTIDELSKTILTIPVCLRVKGTTGYPYADDEVRDFLTSPNKESAAHLHALTFLLALFKHTETTLQSKFGAKTEYSGVAAFFQQYMITSQGSSQRRTFFLAVVEKAKAYVKKSFVATPGSIRSFSLPERGRIIDCLHSAWDSLASLLKTKTNLPSNDGPILLIAWDEAHTLIHKDSPNSSWSHFIALRRVLSALIRRPLFSIFSSTTSKLYHFPPPSTSDPSDRVYGRLLELMPPFCDLGLDLLTTRKVSPNTGQTLDQFTIDEYMCHLGRPSFGSHFKHGDKRVRDELLEFAAGKLVMNLKRIPTPSELNPTQKLACLSFRLPIQFNSMAYTSRKDEETLVEGHMRICLKVDASREFMNTLSASEPFLSEAAYFVANRCSLEEGRKVALEAFKNLTEGFAIHTGDRGEFLALLLCTLARDSTVGLPDAGGRPSSGRRYFSLTNFLCDHLINDTDASADSKANLESLRSDFPGAFLHFNHFIKAHQQSVISQIHLLALMARGAGYLCANCQPGVDFILPFVVNGLQLETNNSGLILAQVKNDSKFGAAVQQNLFKYMNPYDLPILKKGDQAPPLIRIVFALASSTPKVHIYRHNPSNEYNNTIYDIWIAGITPNVLRPIDASLQDSWKAVLQASHSWKRLFDATGPDARDMRMSMDAASAEDRGYWKWWFESFTV</sequence>
<protein>
    <submittedName>
        <fullName evidence="1">Uncharacterized protein</fullName>
    </submittedName>
</protein>
<organism evidence="1 2">
    <name type="scientific">Amanita muscaria (strain Koide BX008)</name>
    <dbReference type="NCBI Taxonomy" id="946122"/>
    <lineage>
        <taxon>Eukaryota</taxon>
        <taxon>Fungi</taxon>
        <taxon>Dikarya</taxon>
        <taxon>Basidiomycota</taxon>
        <taxon>Agaricomycotina</taxon>
        <taxon>Agaricomycetes</taxon>
        <taxon>Agaricomycetidae</taxon>
        <taxon>Agaricales</taxon>
        <taxon>Pluteineae</taxon>
        <taxon>Amanitaceae</taxon>
        <taxon>Amanita</taxon>
    </lineage>
</organism>